<feature type="transmembrane region" description="Helical" evidence="2">
    <location>
        <begin position="236"/>
        <end position="258"/>
    </location>
</feature>
<feature type="transmembrane region" description="Helical" evidence="2">
    <location>
        <begin position="144"/>
        <end position="160"/>
    </location>
</feature>
<feature type="domain" description="DUF6798" evidence="3">
    <location>
        <begin position="447"/>
        <end position="506"/>
    </location>
</feature>
<feature type="transmembrane region" description="Helical" evidence="2">
    <location>
        <begin position="42"/>
        <end position="60"/>
    </location>
</feature>
<feature type="transmembrane region" description="Helical" evidence="2">
    <location>
        <begin position="197"/>
        <end position="224"/>
    </location>
</feature>
<proteinExistence type="predicted"/>
<feature type="transmembrane region" description="Helical" evidence="2">
    <location>
        <begin position="354"/>
        <end position="373"/>
    </location>
</feature>
<evidence type="ECO:0000259" key="3">
    <source>
        <dbReference type="Pfam" id="PF20604"/>
    </source>
</evidence>
<dbReference type="EMBL" id="CP036274">
    <property type="protein sequence ID" value="QDU31219.1"/>
    <property type="molecule type" value="Genomic_DNA"/>
</dbReference>
<evidence type="ECO:0000256" key="1">
    <source>
        <dbReference type="SAM" id="MobiDB-lite"/>
    </source>
</evidence>
<dbReference type="Proteomes" id="UP000315017">
    <property type="component" value="Chromosome"/>
</dbReference>
<accession>A0A517YLX8</accession>
<protein>
    <recommendedName>
        <fullName evidence="3">DUF6798 domain-containing protein</fullName>
    </recommendedName>
</protein>
<sequence length="581" mass="65713">MPRRVGLSISFLSRNDEILVSRKSPPPLLEVIDSGEGRDYSWLQAAVEIAFIFLLFFILAGSPPPGVGESHYLPKAKHYWDPSWCRGDLFLDSADAHLTFYWCFGWVTQYCSLTTTAWIGRGVTWLLLAAAWQRLSVALVPQRLMSILTAGLMMIFLRWFHMAGEWMVGGVEAKSFAYVFFLLSLECLVRRRWTGAWLWMGAAAAFHVLIGGWGCVLIGGVWLLERNQPDSPSLLRMMPAVLGGFVLSLPGLIPAILLNKGVDPEIAREATTAYVFERLPHHLVFHRFEHLYMARQLALLIAWAALAWHQRHDVRLRALHLFVLGAVLMGAVGAAIDQSLLWQRELAARLLRYYWFRLSDSMLAIGVALAIAAELSRREKSQPGLTAAVMTLAMLAVGIDLSYAMWSRSELRVPGAFLQPKPTQTSPLEDPHAAPTQPELSPQQMFAEWQRVCDWIERETPAQAGFLTPRRQQTFHWYAQRREAVNWKDVPQDAAGLMRWKAAMEELYPRATFVRDLAAHSDDELVRLARKYNATYIVLDRARAERGLKLPRIYPTFPGENQAYEVYFVPPLAAAKEGAAQ</sequence>
<evidence type="ECO:0000313" key="4">
    <source>
        <dbReference type="EMBL" id="QDU31219.1"/>
    </source>
</evidence>
<evidence type="ECO:0000256" key="2">
    <source>
        <dbReference type="SAM" id="Phobius"/>
    </source>
</evidence>
<dbReference type="InterPro" id="IPR046477">
    <property type="entry name" value="DUF6798"/>
</dbReference>
<dbReference type="Pfam" id="PF20604">
    <property type="entry name" value="DUF6798"/>
    <property type="match status" value="1"/>
</dbReference>
<feature type="transmembrane region" description="Helical" evidence="2">
    <location>
        <begin position="166"/>
        <end position="185"/>
    </location>
</feature>
<organism evidence="4 5">
    <name type="scientific">Anatilimnocola aggregata</name>
    <dbReference type="NCBI Taxonomy" id="2528021"/>
    <lineage>
        <taxon>Bacteria</taxon>
        <taxon>Pseudomonadati</taxon>
        <taxon>Planctomycetota</taxon>
        <taxon>Planctomycetia</taxon>
        <taxon>Pirellulales</taxon>
        <taxon>Pirellulaceae</taxon>
        <taxon>Anatilimnocola</taxon>
    </lineage>
</organism>
<name>A0A517YLX8_9BACT</name>
<reference evidence="4 5" key="1">
    <citation type="submission" date="2019-02" db="EMBL/GenBank/DDBJ databases">
        <title>Deep-cultivation of Planctomycetes and their phenomic and genomic characterization uncovers novel biology.</title>
        <authorList>
            <person name="Wiegand S."/>
            <person name="Jogler M."/>
            <person name="Boedeker C."/>
            <person name="Pinto D."/>
            <person name="Vollmers J."/>
            <person name="Rivas-Marin E."/>
            <person name="Kohn T."/>
            <person name="Peeters S.H."/>
            <person name="Heuer A."/>
            <person name="Rast P."/>
            <person name="Oberbeckmann S."/>
            <person name="Bunk B."/>
            <person name="Jeske O."/>
            <person name="Meyerdierks A."/>
            <person name="Storesund J.E."/>
            <person name="Kallscheuer N."/>
            <person name="Luecker S."/>
            <person name="Lage O.M."/>
            <person name="Pohl T."/>
            <person name="Merkel B.J."/>
            <person name="Hornburger P."/>
            <person name="Mueller R.-W."/>
            <person name="Bruemmer F."/>
            <person name="Labrenz M."/>
            <person name="Spormann A.M."/>
            <person name="Op den Camp H."/>
            <person name="Overmann J."/>
            <person name="Amann R."/>
            <person name="Jetten M.S.M."/>
            <person name="Mascher T."/>
            <person name="Medema M.H."/>
            <person name="Devos D.P."/>
            <person name="Kaster A.-K."/>
            <person name="Ovreas L."/>
            <person name="Rohde M."/>
            <person name="Galperin M.Y."/>
            <person name="Jogler C."/>
        </authorList>
    </citation>
    <scope>NUCLEOTIDE SEQUENCE [LARGE SCALE GENOMIC DNA]</scope>
    <source>
        <strain evidence="4 5">ETA_A8</strain>
    </source>
</reference>
<feature type="transmembrane region" description="Helical" evidence="2">
    <location>
        <begin position="321"/>
        <end position="342"/>
    </location>
</feature>
<dbReference type="OrthoDB" id="229702at2"/>
<feature type="transmembrane region" description="Helical" evidence="2">
    <location>
        <begin position="107"/>
        <end position="132"/>
    </location>
</feature>
<feature type="transmembrane region" description="Helical" evidence="2">
    <location>
        <begin position="385"/>
        <end position="406"/>
    </location>
</feature>
<feature type="region of interest" description="Disordered" evidence="1">
    <location>
        <begin position="419"/>
        <end position="440"/>
    </location>
</feature>
<keyword evidence="2" id="KW-0472">Membrane</keyword>
<dbReference type="KEGG" id="aagg:ETAA8_63720"/>
<dbReference type="AlphaFoldDB" id="A0A517YLX8"/>
<keyword evidence="2" id="KW-0812">Transmembrane</keyword>
<keyword evidence="5" id="KW-1185">Reference proteome</keyword>
<gene>
    <name evidence="4" type="ORF">ETAA8_63720</name>
</gene>
<dbReference type="RefSeq" id="WP_145097982.1">
    <property type="nucleotide sequence ID" value="NZ_CP036274.1"/>
</dbReference>
<keyword evidence="2" id="KW-1133">Transmembrane helix</keyword>
<evidence type="ECO:0000313" key="5">
    <source>
        <dbReference type="Proteomes" id="UP000315017"/>
    </source>
</evidence>